<comment type="caution">
    <text evidence="9">The sequence shown here is derived from an EMBL/GenBank/DDBJ whole genome shotgun (WGS) entry which is preliminary data.</text>
</comment>
<dbReference type="InterPro" id="IPR003593">
    <property type="entry name" value="AAA+_ATPase"/>
</dbReference>
<dbReference type="PROSITE" id="PS50893">
    <property type="entry name" value="ABC_TRANSPORTER_2"/>
    <property type="match status" value="1"/>
</dbReference>
<organism evidence="9 10">
    <name type="scientific">Paraburkholderia fungorum</name>
    <dbReference type="NCBI Taxonomy" id="134537"/>
    <lineage>
        <taxon>Bacteria</taxon>
        <taxon>Pseudomonadati</taxon>
        <taxon>Pseudomonadota</taxon>
        <taxon>Betaproteobacteria</taxon>
        <taxon>Burkholderiales</taxon>
        <taxon>Burkholderiaceae</taxon>
        <taxon>Paraburkholderia</taxon>
    </lineage>
</organism>
<proteinExistence type="inferred from homology"/>
<keyword evidence="6 9" id="KW-0067">ATP-binding</keyword>
<evidence type="ECO:0000256" key="3">
    <source>
        <dbReference type="ARBA" id="ARBA00022475"/>
    </source>
</evidence>
<feature type="domain" description="ABC transporter" evidence="8">
    <location>
        <begin position="2"/>
        <end position="231"/>
    </location>
</feature>
<dbReference type="PROSITE" id="PS00211">
    <property type="entry name" value="ABC_TRANSPORTER_1"/>
    <property type="match status" value="1"/>
</dbReference>
<gene>
    <name evidence="9" type="ORF">ParKJ_40150</name>
</gene>
<dbReference type="InterPro" id="IPR017871">
    <property type="entry name" value="ABC_transporter-like_CS"/>
</dbReference>
<evidence type="ECO:0000313" key="9">
    <source>
        <dbReference type="EMBL" id="MDT8843621.1"/>
    </source>
</evidence>
<keyword evidence="3" id="KW-1003">Cell membrane</keyword>
<dbReference type="SMART" id="SM00382">
    <property type="entry name" value="AAA"/>
    <property type="match status" value="1"/>
</dbReference>
<evidence type="ECO:0000256" key="2">
    <source>
        <dbReference type="ARBA" id="ARBA00022448"/>
    </source>
</evidence>
<dbReference type="InterPro" id="IPR003439">
    <property type="entry name" value="ABC_transporter-like_ATP-bd"/>
</dbReference>
<dbReference type="AlphaFoldDB" id="A0AAP5QHK8"/>
<name>A0AAP5QHK8_9BURK</name>
<dbReference type="SUPFAM" id="SSF52540">
    <property type="entry name" value="P-loop containing nucleoside triphosphate hydrolases"/>
    <property type="match status" value="1"/>
</dbReference>
<protein>
    <submittedName>
        <fullName evidence="9">ABC transporter ATP-binding protein</fullName>
    </submittedName>
</protein>
<keyword evidence="2" id="KW-0813">Transport</keyword>
<sequence length="231" mass="25381">MLAMNDVHTYYGNSHVLRGVSLEVHPGKVTSLLGRNGAGKTTTVLSVMGYLKPRSGSVAYGGRVISGLPSHRISRMGLGFVPQERGVFPSLSVEENLTVAARPGRNNRWTLQHIYQLFPRLKERRHNRGFQLSGGEQQMVSIARALMLNPAVIILDEPSEGLAPMIVDEIAQILRTVKSEGLGILLIEQNLRTALDLGDIHHVLSKGEICFTGTSDMLQKSERVLKDHLSV</sequence>
<reference evidence="9" key="1">
    <citation type="submission" date="2022-08" db="EMBL/GenBank/DDBJ databases">
        <authorList>
            <person name="Kim S.-J."/>
        </authorList>
    </citation>
    <scope>NUCLEOTIDE SEQUENCE</scope>
    <source>
        <strain evidence="9">KJ</strain>
    </source>
</reference>
<keyword evidence="7" id="KW-0029">Amino-acid transport</keyword>
<evidence type="ECO:0000313" key="10">
    <source>
        <dbReference type="Proteomes" id="UP001246473"/>
    </source>
</evidence>
<dbReference type="PANTHER" id="PTHR43820">
    <property type="entry name" value="HIGH-AFFINITY BRANCHED-CHAIN AMINO ACID TRANSPORT ATP-BINDING PROTEIN LIVF"/>
    <property type="match status" value="1"/>
</dbReference>
<dbReference type="PANTHER" id="PTHR43820:SF2">
    <property type="entry name" value="ABC TRANSPORTER ATP-BINDING PROTEIN"/>
    <property type="match status" value="1"/>
</dbReference>
<dbReference type="Proteomes" id="UP001246473">
    <property type="component" value="Unassembled WGS sequence"/>
</dbReference>
<dbReference type="GO" id="GO:0016887">
    <property type="term" value="F:ATP hydrolysis activity"/>
    <property type="evidence" value="ECO:0007669"/>
    <property type="project" value="InterPro"/>
</dbReference>
<accession>A0AAP5QHK8</accession>
<comment type="similarity">
    <text evidence="1">Belongs to the ABC transporter superfamily.</text>
</comment>
<evidence type="ECO:0000256" key="4">
    <source>
        <dbReference type="ARBA" id="ARBA00022519"/>
    </source>
</evidence>
<dbReference type="InterPro" id="IPR027417">
    <property type="entry name" value="P-loop_NTPase"/>
</dbReference>
<dbReference type="InterPro" id="IPR052156">
    <property type="entry name" value="BCAA_Transport_ATP-bd_LivF"/>
</dbReference>
<evidence type="ECO:0000256" key="5">
    <source>
        <dbReference type="ARBA" id="ARBA00022741"/>
    </source>
</evidence>
<keyword evidence="5" id="KW-0547">Nucleotide-binding</keyword>
<dbReference type="GO" id="GO:0015658">
    <property type="term" value="F:branched-chain amino acid transmembrane transporter activity"/>
    <property type="evidence" value="ECO:0007669"/>
    <property type="project" value="TreeGrafter"/>
</dbReference>
<keyword evidence="4" id="KW-0472">Membrane</keyword>
<dbReference type="GO" id="GO:0005524">
    <property type="term" value="F:ATP binding"/>
    <property type="evidence" value="ECO:0007669"/>
    <property type="project" value="UniProtKB-KW"/>
</dbReference>
<dbReference type="Gene3D" id="3.40.50.300">
    <property type="entry name" value="P-loop containing nucleotide triphosphate hydrolases"/>
    <property type="match status" value="1"/>
</dbReference>
<dbReference type="RefSeq" id="WP_315697634.1">
    <property type="nucleotide sequence ID" value="NZ_JANSLM010000027.1"/>
</dbReference>
<dbReference type="Pfam" id="PF00005">
    <property type="entry name" value="ABC_tran"/>
    <property type="match status" value="1"/>
</dbReference>
<dbReference type="EMBL" id="JANSLM010000027">
    <property type="protein sequence ID" value="MDT8843621.1"/>
    <property type="molecule type" value="Genomic_DNA"/>
</dbReference>
<evidence type="ECO:0000256" key="1">
    <source>
        <dbReference type="ARBA" id="ARBA00005417"/>
    </source>
</evidence>
<evidence type="ECO:0000259" key="8">
    <source>
        <dbReference type="PROSITE" id="PS50893"/>
    </source>
</evidence>
<dbReference type="GO" id="GO:0015807">
    <property type="term" value="P:L-amino acid transport"/>
    <property type="evidence" value="ECO:0007669"/>
    <property type="project" value="TreeGrafter"/>
</dbReference>
<keyword evidence="4" id="KW-0997">Cell inner membrane</keyword>
<evidence type="ECO:0000256" key="7">
    <source>
        <dbReference type="ARBA" id="ARBA00022970"/>
    </source>
</evidence>
<evidence type="ECO:0000256" key="6">
    <source>
        <dbReference type="ARBA" id="ARBA00022840"/>
    </source>
</evidence>
<dbReference type="CDD" id="cd03224">
    <property type="entry name" value="ABC_TM1139_LivF_branched"/>
    <property type="match status" value="1"/>
</dbReference>